<evidence type="ECO:0000256" key="2">
    <source>
        <dbReference type="ARBA" id="ARBA00022729"/>
    </source>
</evidence>
<evidence type="ECO:0000259" key="6">
    <source>
        <dbReference type="SMART" id="SM00499"/>
    </source>
</evidence>
<comment type="caution">
    <text evidence="7">The sequence shown here is derived from an EMBL/GenBank/DDBJ whole genome shotgun (WGS) entry which is preliminary data.</text>
</comment>
<dbReference type="GO" id="GO:0008289">
    <property type="term" value="F:lipid binding"/>
    <property type="evidence" value="ECO:0007669"/>
    <property type="project" value="InterPro"/>
</dbReference>
<dbReference type="InterPro" id="IPR043325">
    <property type="entry name" value="LTSS"/>
</dbReference>
<sequence length="162" mass="16922">MASSSSSLLILVIFVSFPSVAFTQDPFSSSTSSGSDMLNCGPQLLALAPCASFVQGSIPSPSQTCCNNLYDLFDQQPNCLCVLLNETSFTSFPINRTLAFQLPNLCRVAMNISSACPGLTILPGSPESQTSPGPNANSSAVACSDYMVHCVLALLLGVCVLI</sequence>
<dbReference type="CDD" id="cd00010">
    <property type="entry name" value="AAI_LTSS"/>
    <property type="match status" value="1"/>
</dbReference>
<dbReference type="SUPFAM" id="SSF47699">
    <property type="entry name" value="Bifunctional inhibitor/lipid-transfer protein/seed storage 2S albumin"/>
    <property type="match status" value="1"/>
</dbReference>
<evidence type="ECO:0000256" key="3">
    <source>
        <dbReference type="ARBA" id="ARBA00023157"/>
    </source>
</evidence>
<dbReference type="EMBL" id="JACGCM010001948">
    <property type="protein sequence ID" value="KAF6147112.1"/>
    <property type="molecule type" value="Genomic_DNA"/>
</dbReference>
<evidence type="ECO:0000256" key="5">
    <source>
        <dbReference type="SAM" id="SignalP"/>
    </source>
</evidence>
<organism evidence="7 8">
    <name type="scientific">Kingdonia uniflora</name>
    <dbReference type="NCBI Taxonomy" id="39325"/>
    <lineage>
        <taxon>Eukaryota</taxon>
        <taxon>Viridiplantae</taxon>
        <taxon>Streptophyta</taxon>
        <taxon>Embryophyta</taxon>
        <taxon>Tracheophyta</taxon>
        <taxon>Spermatophyta</taxon>
        <taxon>Magnoliopsida</taxon>
        <taxon>Ranunculales</taxon>
        <taxon>Circaeasteraceae</taxon>
        <taxon>Kingdonia</taxon>
    </lineage>
</organism>
<gene>
    <name evidence="7" type="ORF">GIB67_036831</name>
</gene>
<dbReference type="AlphaFoldDB" id="A0A7J7LX12"/>
<evidence type="ECO:0000313" key="7">
    <source>
        <dbReference type="EMBL" id="KAF6147112.1"/>
    </source>
</evidence>
<dbReference type="InterPro" id="IPR000528">
    <property type="entry name" value="Plant_nsLTP"/>
</dbReference>
<dbReference type="InterPro" id="IPR036312">
    <property type="entry name" value="Bifun_inhib/LTP/seed_sf"/>
</dbReference>
<dbReference type="PANTHER" id="PTHR33044">
    <property type="entry name" value="BIFUNCTIONAL INHIBITOR/LIPID-TRANSFER PROTEIN/SEED STORAGE 2S ALBUMIN SUPERFAMILY PROTEIN-RELATED"/>
    <property type="match status" value="1"/>
</dbReference>
<feature type="domain" description="Bifunctional inhibitor/plant lipid transfer protein/seed storage helical" evidence="6">
    <location>
        <begin position="40"/>
        <end position="116"/>
    </location>
</feature>
<evidence type="ECO:0000313" key="8">
    <source>
        <dbReference type="Proteomes" id="UP000541444"/>
    </source>
</evidence>
<dbReference type="Pfam" id="PF14368">
    <property type="entry name" value="LTP_2"/>
    <property type="match status" value="1"/>
</dbReference>
<name>A0A7J7LX12_9MAGN</name>
<dbReference type="SMART" id="SM00499">
    <property type="entry name" value="AAI"/>
    <property type="match status" value="1"/>
</dbReference>
<feature type="signal peptide" evidence="5">
    <location>
        <begin position="1"/>
        <end position="23"/>
    </location>
</feature>
<proteinExistence type="inferred from homology"/>
<keyword evidence="3" id="KW-1015">Disulfide bond</keyword>
<evidence type="ECO:0000256" key="4">
    <source>
        <dbReference type="ARBA" id="ARBA00023180"/>
    </source>
</evidence>
<keyword evidence="2 5" id="KW-0732">Signal</keyword>
<protein>
    <recommendedName>
        <fullName evidence="6">Bifunctional inhibitor/plant lipid transfer protein/seed storage helical domain-containing protein</fullName>
    </recommendedName>
</protein>
<keyword evidence="4" id="KW-0325">Glycoprotein</keyword>
<dbReference type="GO" id="GO:0006869">
    <property type="term" value="P:lipid transport"/>
    <property type="evidence" value="ECO:0007669"/>
    <property type="project" value="InterPro"/>
</dbReference>
<feature type="chain" id="PRO_5029565397" description="Bifunctional inhibitor/plant lipid transfer protein/seed storage helical domain-containing protein" evidence="5">
    <location>
        <begin position="24"/>
        <end position="162"/>
    </location>
</feature>
<keyword evidence="8" id="KW-1185">Reference proteome</keyword>
<dbReference type="InterPro" id="IPR016140">
    <property type="entry name" value="Bifunc_inhib/LTP/seed_store"/>
</dbReference>
<reference evidence="7 8" key="1">
    <citation type="journal article" date="2020" name="IScience">
        <title>Genome Sequencing of the Endangered Kingdonia uniflora (Circaeasteraceae, Ranunculales) Reveals Potential Mechanisms of Evolutionary Specialization.</title>
        <authorList>
            <person name="Sun Y."/>
            <person name="Deng T."/>
            <person name="Zhang A."/>
            <person name="Moore M.J."/>
            <person name="Landis J.B."/>
            <person name="Lin N."/>
            <person name="Zhang H."/>
            <person name="Zhang X."/>
            <person name="Huang J."/>
            <person name="Zhang X."/>
            <person name="Sun H."/>
            <person name="Wang H."/>
        </authorList>
    </citation>
    <scope>NUCLEOTIDE SEQUENCE [LARGE SCALE GENOMIC DNA]</scope>
    <source>
        <strain evidence="7">TB1705</strain>
        <tissue evidence="7">Leaf</tissue>
    </source>
</reference>
<dbReference type="Gene3D" id="1.10.110.10">
    <property type="entry name" value="Plant lipid-transfer and hydrophobic proteins"/>
    <property type="match status" value="1"/>
</dbReference>
<dbReference type="PRINTS" id="PR00382">
    <property type="entry name" value="LIPIDTRNSFER"/>
</dbReference>
<comment type="similarity">
    <text evidence="1">Belongs to the plant LTP family.</text>
</comment>
<dbReference type="OrthoDB" id="664243at2759"/>
<dbReference type="Proteomes" id="UP000541444">
    <property type="component" value="Unassembled WGS sequence"/>
</dbReference>
<accession>A0A7J7LX12</accession>
<evidence type="ECO:0000256" key="1">
    <source>
        <dbReference type="ARBA" id="ARBA00009748"/>
    </source>
</evidence>